<gene>
    <name evidence="5" type="ORF">RND81_09G159300</name>
</gene>
<evidence type="ECO:0000313" key="5">
    <source>
        <dbReference type="EMBL" id="KAK9690864.1"/>
    </source>
</evidence>
<dbReference type="Pfam" id="PF23571">
    <property type="entry name" value="GH3_M"/>
    <property type="match status" value="1"/>
</dbReference>
<sequence length="576" mass="64877">MSNNEFIEELTKNCDDIQGNVLADILSQNGETEYLKRHGLSNGCIDRETFKSKVPVVTYEDIRPDMDRICNGDTSPILCAEPIIELWLSSGTSGGQQKFIPATDSEIQRRCELPRAVLPFINERINELDTERGKILTMQSTRFETVTPGGLKARPCLTSLLKHPNFYNDKPYPFNTKTSPIEAIHCPDTFQSMYTQLLCGLYQRLDVTRIQMLCASNLIWAIRFLEHHYSELCHDISTGTLSPKITNPSLRACILNTFMDHPDTELSDFIERECSSRDWAGILKRIWPKTKLVETAVTGSMAPYIPILNHYSGGLPLASVRYASSECDLGFNLNPICDPYDVSYTFMPNTGFFEFIPLNDDTVGPNVETVDLANVVVGQEYEVVVTTYNGLYRYRLGDVLRATGFYNSTPQFMIMHRANVVLGVDIEKTTETELQEAITKASEILKPFDTLIVDYTSNSNVNKLPGHYVIYLELMSNNEKENGVGPQVLEQCCLAMENALGSVYRVARCDEFIGPLEIRVVSYGTFEKLKDYAISKGACMNQFKMPRCVKLVPMLELLDSRVVSAHFSPSAPQRPI</sequence>
<organism evidence="5 6">
    <name type="scientific">Saponaria officinalis</name>
    <name type="common">Common soapwort</name>
    <name type="synonym">Lychnis saponaria</name>
    <dbReference type="NCBI Taxonomy" id="3572"/>
    <lineage>
        <taxon>Eukaryota</taxon>
        <taxon>Viridiplantae</taxon>
        <taxon>Streptophyta</taxon>
        <taxon>Embryophyta</taxon>
        <taxon>Tracheophyta</taxon>
        <taxon>Spermatophyta</taxon>
        <taxon>Magnoliopsida</taxon>
        <taxon>eudicotyledons</taxon>
        <taxon>Gunneridae</taxon>
        <taxon>Pentapetalae</taxon>
        <taxon>Caryophyllales</taxon>
        <taxon>Caryophyllaceae</taxon>
        <taxon>Caryophylleae</taxon>
        <taxon>Saponaria</taxon>
    </lineage>
</organism>
<comment type="similarity">
    <text evidence="1">Belongs to the IAA-amido conjugating enzyme family.</text>
</comment>
<dbReference type="InterPro" id="IPR055378">
    <property type="entry name" value="GH3_C"/>
</dbReference>
<reference evidence="5" key="1">
    <citation type="submission" date="2024-03" db="EMBL/GenBank/DDBJ databases">
        <title>WGS assembly of Saponaria officinalis var. Norfolk2.</title>
        <authorList>
            <person name="Jenkins J."/>
            <person name="Shu S."/>
            <person name="Grimwood J."/>
            <person name="Barry K."/>
            <person name="Goodstein D."/>
            <person name="Schmutz J."/>
            <person name="Leebens-Mack J."/>
            <person name="Osbourn A."/>
        </authorList>
    </citation>
    <scope>NUCLEOTIDE SEQUENCE [LARGE SCALE GENOMIC DNA]</scope>
    <source>
        <strain evidence="5">JIC</strain>
    </source>
</reference>
<dbReference type="EMBL" id="JBDFQZ010000009">
    <property type="protein sequence ID" value="KAK9690864.1"/>
    <property type="molecule type" value="Genomic_DNA"/>
</dbReference>
<accession>A0AAW1ILB3</accession>
<evidence type="ECO:0000256" key="2">
    <source>
        <dbReference type="ARBA" id="ARBA00022598"/>
    </source>
</evidence>
<feature type="domain" description="GH3 middle" evidence="3">
    <location>
        <begin position="344"/>
        <end position="417"/>
    </location>
</feature>
<dbReference type="InterPro" id="IPR055377">
    <property type="entry name" value="GH3_M"/>
</dbReference>
<keyword evidence="2" id="KW-0436">Ligase</keyword>
<comment type="caution">
    <text evidence="5">The sequence shown here is derived from an EMBL/GenBank/DDBJ whole genome shotgun (WGS) entry which is preliminary data.</text>
</comment>
<evidence type="ECO:0000259" key="4">
    <source>
        <dbReference type="Pfam" id="PF23572"/>
    </source>
</evidence>
<dbReference type="PANTHER" id="PTHR31901">
    <property type="entry name" value="GH3 DOMAIN-CONTAINING PROTEIN"/>
    <property type="match status" value="1"/>
</dbReference>
<dbReference type="InterPro" id="IPR004993">
    <property type="entry name" value="GH3"/>
</dbReference>
<evidence type="ECO:0000259" key="3">
    <source>
        <dbReference type="Pfam" id="PF23571"/>
    </source>
</evidence>
<dbReference type="PANTHER" id="PTHR31901:SF96">
    <property type="entry name" value="INDOLE-3-ACETIC ACID-AMIDO SYNTHETASE GH3.1-RELATED"/>
    <property type="match status" value="1"/>
</dbReference>
<evidence type="ECO:0000256" key="1">
    <source>
        <dbReference type="ARBA" id="ARBA00008068"/>
    </source>
</evidence>
<dbReference type="GO" id="GO:0016881">
    <property type="term" value="F:acid-amino acid ligase activity"/>
    <property type="evidence" value="ECO:0007669"/>
    <property type="project" value="TreeGrafter"/>
</dbReference>
<keyword evidence="6" id="KW-1185">Reference proteome</keyword>
<feature type="domain" description="GH3 C-terminal" evidence="4">
    <location>
        <begin position="433"/>
        <end position="550"/>
    </location>
</feature>
<dbReference type="Pfam" id="PF23572">
    <property type="entry name" value="GH3_C"/>
    <property type="match status" value="1"/>
</dbReference>
<dbReference type="GO" id="GO:0005737">
    <property type="term" value="C:cytoplasm"/>
    <property type="evidence" value="ECO:0007669"/>
    <property type="project" value="TreeGrafter"/>
</dbReference>
<dbReference type="AlphaFoldDB" id="A0AAW1ILB3"/>
<protein>
    <submittedName>
        <fullName evidence="5">Uncharacterized protein</fullName>
    </submittedName>
</protein>
<proteinExistence type="inferred from homology"/>
<evidence type="ECO:0000313" key="6">
    <source>
        <dbReference type="Proteomes" id="UP001443914"/>
    </source>
</evidence>
<name>A0AAW1ILB3_SAPOF</name>
<dbReference type="Pfam" id="PF03321">
    <property type="entry name" value="GH3"/>
    <property type="match status" value="1"/>
</dbReference>
<dbReference type="Proteomes" id="UP001443914">
    <property type="component" value="Unassembled WGS sequence"/>
</dbReference>